<dbReference type="InterPro" id="IPR050339">
    <property type="entry name" value="CC_SR_Kinase"/>
</dbReference>
<evidence type="ECO:0000256" key="7">
    <source>
        <dbReference type="ARBA" id="ARBA00022840"/>
    </source>
</evidence>
<evidence type="ECO:0000313" key="15">
    <source>
        <dbReference type="Proteomes" id="UP001328107"/>
    </source>
</evidence>
<dbReference type="Gene3D" id="3.30.200.20">
    <property type="entry name" value="Phosphorylase Kinase, domain 1"/>
    <property type="match status" value="1"/>
</dbReference>
<dbReference type="PANTHER" id="PTHR11042:SF183">
    <property type="entry name" value="MEMBRANE-ASSOCIATED TYROSINE- AND THREONINE-SPECIFIC CDC2-INHIBITORY KINASE"/>
    <property type="match status" value="1"/>
</dbReference>
<dbReference type="SUPFAM" id="SSF56112">
    <property type="entry name" value="Protein kinase-like (PK-like)"/>
    <property type="match status" value="1"/>
</dbReference>
<keyword evidence="8" id="KW-0460">Magnesium</keyword>
<gene>
    <name evidence="14" type="ORF">PMAYCL1PPCAC_28617</name>
</gene>
<dbReference type="GO" id="GO:0005634">
    <property type="term" value="C:nucleus"/>
    <property type="evidence" value="ECO:0007669"/>
    <property type="project" value="TreeGrafter"/>
</dbReference>
<evidence type="ECO:0000256" key="1">
    <source>
        <dbReference type="ARBA" id="ARBA00012513"/>
    </source>
</evidence>
<comment type="catalytic activity">
    <reaction evidence="11">
        <text>L-seryl-[protein] + ATP = O-phospho-L-seryl-[protein] + ADP + H(+)</text>
        <dbReference type="Rhea" id="RHEA:17989"/>
        <dbReference type="Rhea" id="RHEA-COMP:9863"/>
        <dbReference type="Rhea" id="RHEA-COMP:11604"/>
        <dbReference type="ChEBI" id="CHEBI:15378"/>
        <dbReference type="ChEBI" id="CHEBI:29999"/>
        <dbReference type="ChEBI" id="CHEBI:30616"/>
        <dbReference type="ChEBI" id="CHEBI:83421"/>
        <dbReference type="ChEBI" id="CHEBI:456216"/>
        <dbReference type="EC" id="2.7.11.1"/>
    </reaction>
</comment>
<evidence type="ECO:0000259" key="13">
    <source>
        <dbReference type="PROSITE" id="PS50011"/>
    </source>
</evidence>
<evidence type="ECO:0000256" key="5">
    <source>
        <dbReference type="ARBA" id="ARBA00022741"/>
    </source>
</evidence>
<evidence type="ECO:0000256" key="3">
    <source>
        <dbReference type="ARBA" id="ARBA00022679"/>
    </source>
</evidence>
<dbReference type="InterPro" id="IPR017441">
    <property type="entry name" value="Protein_kinase_ATP_BS"/>
</dbReference>
<dbReference type="EC" id="2.7.11.1" evidence="1"/>
<dbReference type="EMBL" id="BTRK01000006">
    <property type="protein sequence ID" value="GMR58422.1"/>
    <property type="molecule type" value="Genomic_DNA"/>
</dbReference>
<evidence type="ECO:0000256" key="4">
    <source>
        <dbReference type="ARBA" id="ARBA00022723"/>
    </source>
</evidence>
<dbReference type="InterPro" id="IPR000719">
    <property type="entry name" value="Prot_kinase_dom"/>
</dbReference>
<dbReference type="PROSITE" id="PS00107">
    <property type="entry name" value="PROTEIN_KINASE_ATP"/>
    <property type="match status" value="1"/>
</dbReference>
<evidence type="ECO:0000256" key="8">
    <source>
        <dbReference type="ARBA" id="ARBA00022842"/>
    </source>
</evidence>
<keyword evidence="3" id="KW-0808">Transferase</keyword>
<evidence type="ECO:0000256" key="10">
    <source>
        <dbReference type="ARBA" id="ARBA00047899"/>
    </source>
</evidence>
<keyword evidence="15" id="KW-1185">Reference proteome</keyword>
<keyword evidence="4" id="KW-0479">Metal-binding</keyword>
<organism evidence="14 15">
    <name type="scientific">Pristionchus mayeri</name>
    <dbReference type="NCBI Taxonomy" id="1317129"/>
    <lineage>
        <taxon>Eukaryota</taxon>
        <taxon>Metazoa</taxon>
        <taxon>Ecdysozoa</taxon>
        <taxon>Nematoda</taxon>
        <taxon>Chromadorea</taxon>
        <taxon>Rhabditida</taxon>
        <taxon>Rhabditina</taxon>
        <taxon>Diplogasteromorpha</taxon>
        <taxon>Diplogasteroidea</taxon>
        <taxon>Neodiplogasteridae</taxon>
        <taxon>Pristionchus</taxon>
    </lineage>
</organism>
<dbReference type="InterPro" id="IPR011009">
    <property type="entry name" value="Kinase-like_dom_sf"/>
</dbReference>
<accession>A0AAN5IA58</accession>
<evidence type="ECO:0000256" key="11">
    <source>
        <dbReference type="ARBA" id="ARBA00048679"/>
    </source>
</evidence>
<keyword evidence="2" id="KW-0723">Serine/threonine-protein kinase</keyword>
<feature type="binding site" evidence="12">
    <location>
        <position position="53"/>
    </location>
    <ligand>
        <name>ATP</name>
        <dbReference type="ChEBI" id="CHEBI:30616"/>
    </ligand>
</feature>
<evidence type="ECO:0000313" key="14">
    <source>
        <dbReference type="EMBL" id="GMR58422.1"/>
    </source>
</evidence>
<keyword evidence="7 12" id="KW-0067">ATP-binding</keyword>
<sequence>THSPVSFSSLPRLPQSSSFMGQKFFIVRTLGEGDFGIVKEVQCRKSCAKFAIKISKVDPMKVKTGLNYTTVHLKEVKSHMAVPSHTKIIEFYRAWKEGGHVYIQMELCKESLEEYWKKQIRMTECELRKALNDSLKALSYLSIHNFVHLDIKPANILRSEQGVYKLADFSVTLDLSKDSSSEEIGSGRYAAPELLGENIFSPKADLYSLAISLSQVSVPGSSPLDDEEWMELKEGKMPKRV</sequence>
<name>A0AAN5IA58_9BILA</name>
<feature type="non-terminal residue" evidence="14">
    <location>
        <position position="241"/>
    </location>
</feature>
<dbReference type="GO" id="GO:0046872">
    <property type="term" value="F:metal ion binding"/>
    <property type="evidence" value="ECO:0007669"/>
    <property type="project" value="UniProtKB-KW"/>
</dbReference>
<keyword evidence="6" id="KW-0418">Kinase</keyword>
<feature type="non-terminal residue" evidence="14">
    <location>
        <position position="1"/>
    </location>
</feature>
<dbReference type="Gene3D" id="1.10.510.10">
    <property type="entry name" value="Transferase(Phosphotransferase) domain 1"/>
    <property type="match status" value="1"/>
</dbReference>
<evidence type="ECO:0000256" key="9">
    <source>
        <dbReference type="ARBA" id="ARBA00023306"/>
    </source>
</evidence>
<evidence type="ECO:0000256" key="2">
    <source>
        <dbReference type="ARBA" id="ARBA00022527"/>
    </source>
</evidence>
<evidence type="ECO:0000256" key="6">
    <source>
        <dbReference type="ARBA" id="ARBA00022777"/>
    </source>
</evidence>
<comment type="caution">
    <text evidence="14">The sequence shown here is derived from an EMBL/GenBank/DDBJ whole genome shotgun (WGS) entry which is preliminary data.</text>
</comment>
<dbReference type="SMART" id="SM00220">
    <property type="entry name" value="S_TKc"/>
    <property type="match status" value="1"/>
</dbReference>
<keyword evidence="5 12" id="KW-0547">Nucleotide-binding</keyword>
<dbReference type="GO" id="GO:0110031">
    <property type="term" value="P:negative regulation of G2/MI transition of meiotic cell cycle"/>
    <property type="evidence" value="ECO:0007669"/>
    <property type="project" value="TreeGrafter"/>
</dbReference>
<dbReference type="Proteomes" id="UP001328107">
    <property type="component" value="Unassembled WGS sequence"/>
</dbReference>
<proteinExistence type="predicted"/>
<dbReference type="AlphaFoldDB" id="A0AAN5IA58"/>
<dbReference type="PANTHER" id="PTHR11042">
    <property type="entry name" value="EUKARYOTIC TRANSLATION INITIATION FACTOR 2-ALPHA KINASE EIF2-ALPHA KINASE -RELATED"/>
    <property type="match status" value="1"/>
</dbReference>
<comment type="catalytic activity">
    <reaction evidence="10">
        <text>L-threonyl-[protein] + ATP = O-phospho-L-threonyl-[protein] + ADP + H(+)</text>
        <dbReference type="Rhea" id="RHEA:46608"/>
        <dbReference type="Rhea" id="RHEA-COMP:11060"/>
        <dbReference type="Rhea" id="RHEA-COMP:11605"/>
        <dbReference type="ChEBI" id="CHEBI:15378"/>
        <dbReference type="ChEBI" id="CHEBI:30013"/>
        <dbReference type="ChEBI" id="CHEBI:30616"/>
        <dbReference type="ChEBI" id="CHEBI:61977"/>
        <dbReference type="ChEBI" id="CHEBI:456216"/>
        <dbReference type="EC" id="2.7.11.1"/>
    </reaction>
</comment>
<protein>
    <recommendedName>
        <fullName evidence="1">non-specific serine/threonine protein kinase</fullName>
        <ecNumber evidence="1">2.7.11.1</ecNumber>
    </recommendedName>
</protein>
<dbReference type="GO" id="GO:0005737">
    <property type="term" value="C:cytoplasm"/>
    <property type="evidence" value="ECO:0007669"/>
    <property type="project" value="TreeGrafter"/>
</dbReference>
<keyword evidence="9" id="KW-0131">Cell cycle</keyword>
<dbReference type="PROSITE" id="PS50011">
    <property type="entry name" value="PROTEIN_KINASE_DOM"/>
    <property type="match status" value="1"/>
</dbReference>
<dbReference type="Pfam" id="PF00069">
    <property type="entry name" value="Pkinase"/>
    <property type="match status" value="1"/>
</dbReference>
<evidence type="ECO:0000256" key="12">
    <source>
        <dbReference type="PROSITE-ProRule" id="PRU10141"/>
    </source>
</evidence>
<dbReference type="GO" id="GO:0005524">
    <property type="term" value="F:ATP binding"/>
    <property type="evidence" value="ECO:0007669"/>
    <property type="project" value="UniProtKB-UniRule"/>
</dbReference>
<dbReference type="GO" id="GO:0051321">
    <property type="term" value="P:meiotic cell cycle"/>
    <property type="evidence" value="ECO:0007669"/>
    <property type="project" value="TreeGrafter"/>
</dbReference>
<reference evidence="15" key="1">
    <citation type="submission" date="2022-10" db="EMBL/GenBank/DDBJ databases">
        <title>Genome assembly of Pristionchus species.</title>
        <authorList>
            <person name="Yoshida K."/>
            <person name="Sommer R.J."/>
        </authorList>
    </citation>
    <scope>NUCLEOTIDE SEQUENCE [LARGE SCALE GENOMIC DNA]</scope>
    <source>
        <strain evidence="15">RS5460</strain>
    </source>
</reference>
<feature type="domain" description="Protein kinase" evidence="13">
    <location>
        <begin position="24"/>
        <end position="241"/>
    </location>
</feature>
<dbReference type="GO" id="GO:0004674">
    <property type="term" value="F:protein serine/threonine kinase activity"/>
    <property type="evidence" value="ECO:0007669"/>
    <property type="project" value="UniProtKB-KW"/>
</dbReference>